<keyword evidence="2" id="KW-1133">Transmembrane helix</keyword>
<dbReference type="Proteomes" id="UP001620626">
    <property type="component" value="Unassembled WGS sequence"/>
</dbReference>
<evidence type="ECO:0000313" key="3">
    <source>
        <dbReference type="EMBL" id="KAL3084845.1"/>
    </source>
</evidence>
<comment type="caution">
    <text evidence="3">The sequence shown here is derived from an EMBL/GenBank/DDBJ whole genome shotgun (WGS) entry which is preliminary data.</text>
</comment>
<evidence type="ECO:0000256" key="1">
    <source>
        <dbReference type="SAM" id="Coils"/>
    </source>
</evidence>
<accession>A0ABD2J3K9</accession>
<evidence type="ECO:0000256" key="2">
    <source>
        <dbReference type="SAM" id="Phobius"/>
    </source>
</evidence>
<keyword evidence="1" id="KW-0175">Coiled coil</keyword>
<keyword evidence="4" id="KW-1185">Reference proteome</keyword>
<keyword evidence="2" id="KW-0472">Membrane</keyword>
<reference evidence="3 4" key="1">
    <citation type="submission" date="2024-10" db="EMBL/GenBank/DDBJ databases">
        <authorList>
            <person name="Kim D."/>
        </authorList>
    </citation>
    <scope>NUCLEOTIDE SEQUENCE [LARGE SCALE GENOMIC DNA]</scope>
    <source>
        <strain evidence="3">BH-2024</strain>
    </source>
</reference>
<protein>
    <submittedName>
        <fullName evidence="3">Uncharacterized protein</fullName>
    </submittedName>
</protein>
<sequence length="489" mass="54292">MLQQNRGHCRLVKRLFFGRRPFVRLALTLFCLLLLIVLALLVEFPSKWTLTFNGLGPDGKFSSYANSDGIVLGDDGNGVAVPSKCCQCADGWRGHFVPAETEARVFQSVRREHIELLAKLNEAQAKMDAIEAKMGEKEAELSKLVLRVEELKLLQREYSDSRAVRVQLPHSPPKGGERFEEDGEAAEWDGEGQFDFSRCSIAIPSMPLFVFPPLSSYSINGTANSAVPSALAAQFHRQFVSGQQIASITATPANACLFVSIIDTADDGRQMAGADENGTKTTAKGEKHRIESTLFRQQLAISGGKNHLVFDLHGHLGAVDRSLLGAAVLVTPRPAAHAAMRRSEQRLLPLHLNVPAPSVDRWRELPPLLPVMRKYFVRLVANPALLSRRQIDDLARLKTSMFDHSIFIILIVFIISLPFWDSSRDSHLIDLECPSSSSASSADHFCYAAADDRLRMGRQSVFTVLLFPEMPSFQQLFYESLLTGKYKNT</sequence>
<keyword evidence="2" id="KW-0812">Transmembrane</keyword>
<gene>
    <name evidence="3" type="ORF">niasHT_031730</name>
</gene>
<organism evidence="3 4">
    <name type="scientific">Heterodera trifolii</name>
    <dbReference type="NCBI Taxonomy" id="157864"/>
    <lineage>
        <taxon>Eukaryota</taxon>
        <taxon>Metazoa</taxon>
        <taxon>Ecdysozoa</taxon>
        <taxon>Nematoda</taxon>
        <taxon>Chromadorea</taxon>
        <taxon>Rhabditida</taxon>
        <taxon>Tylenchina</taxon>
        <taxon>Tylenchomorpha</taxon>
        <taxon>Tylenchoidea</taxon>
        <taxon>Heteroderidae</taxon>
        <taxon>Heteroderinae</taxon>
        <taxon>Heterodera</taxon>
    </lineage>
</organism>
<feature type="transmembrane region" description="Helical" evidence="2">
    <location>
        <begin position="21"/>
        <end position="42"/>
    </location>
</feature>
<name>A0ABD2J3K9_9BILA</name>
<evidence type="ECO:0000313" key="4">
    <source>
        <dbReference type="Proteomes" id="UP001620626"/>
    </source>
</evidence>
<dbReference type="AlphaFoldDB" id="A0ABD2J3K9"/>
<feature type="coiled-coil region" evidence="1">
    <location>
        <begin position="106"/>
        <end position="154"/>
    </location>
</feature>
<proteinExistence type="predicted"/>
<dbReference type="EMBL" id="JBICBT010001070">
    <property type="protein sequence ID" value="KAL3084845.1"/>
    <property type="molecule type" value="Genomic_DNA"/>
</dbReference>